<dbReference type="InterPro" id="IPR006563">
    <property type="entry name" value="POX_dom"/>
</dbReference>
<dbReference type="InterPro" id="IPR008422">
    <property type="entry name" value="KN_HD"/>
</dbReference>
<gene>
    <name evidence="11" type="ORF">M569_12981</name>
</gene>
<evidence type="ECO:0000256" key="8">
    <source>
        <dbReference type="PROSITE-ProRule" id="PRU00108"/>
    </source>
</evidence>
<dbReference type="Gene3D" id="1.10.10.60">
    <property type="entry name" value="Homeodomain-like"/>
    <property type="match status" value="1"/>
</dbReference>
<keyword evidence="3" id="KW-0805">Transcription regulation</keyword>
<dbReference type="InterPro" id="IPR009057">
    <property type="entry name" value="Homeodomain-like_sf"/>
</dbReference>
<organism evidence="11 12">
    <name type="scientific">Genlisea aurea</name>
    <dbReference type="NCBI Taxonomy" id="192259"/>
    <lineage>
        <taxon>Eukaryota</taxon>
        <taxon>Viridiplantae</taxon>
        <taxon>Streptophyta</taxon>
        <taxon>Embryophyta</taxon>
        <taxon>Tracheophyta</taxon>
        <taxon>Spermatophyta</taxon>
        <taxon>Magnoliopsida</taxon>
        <taxon>eudicotyledons</taxon>
        <taxon>Gunneridae</taxon>
        <taxon>Pentapetalae</taxon>
        <taxon>asterids</taxon>
        <taxon>lamiids</taxon>
        <taxon>Lamiales</taxon>
        <taxon>Lentibulariaceae</taxon>
        <taxon>Genlisea</taxon>
    </lineage>
</organism>
<comment type="subcellular location">
    <subcellularLocation>
        <location evidence="1 8">Nucleus</location>
    </subcellularLocation>
</comment>
<keyword evidence="7 8" id="KW-0539">Nucleus</keyword>
<dbReference type="SMART" id="SM00574">
    <property type="entry name" value="POX"/>
    <property type="match status" value="1"/>
</dbReference>
<name>S8DPT0_9LAMI</name>
<dbReference type="PROSITE" id="PS50071">
    <property type="entry name" value="HOMEOBOX_2"/>
    <property type="match status" value="1"/>
</dbReference>
<keyword evidence="12" id="KW-1185">Reference proteome</keyword>
<evidence type="ECO:0000256" key="4">
    <source>
        <dbReference type="ARBA" id="ARBA00023125"/>
    </source>
</evidence>
<dbReference type="Pfam" id="PF05920">
    <property type="entry name" value="Homeobox_KN"/>
    <property type="match status" value="1"/>
</dbReference>
<dbReference type="InterPro" id="IPR050224">
    <property type="entry name" value="TALE_homeobox"/>
</dbReference>
<dbReference type="Proteomes" id="UP000015453">
    <property type="component" value="Unassembled WGS sequence"/>
</dbReference>
<feature type="domain" description="Homeobox" evidence="10">
    <location>
        <begin position="344"/>
        <end position="407"/>
    </location>
</feature>
<evidence type="ECO:0000256" key="7">
    <source>
        <dbReference type="ARBA" id="ARBA00023242"/>
    </source>
</evidence>
<dbReference type="Pfam" id="PF07526">
    <property type="entry name" value="POX"/>
    <property type="match status" value="1"/>
</dbReference>
<feature type="non-terminal residue" evidence="11">
    <location>
        <position position="424"/>
    </location>
</feature>
<evidence type="ECO:0000256" key="3">
    <source>
        <dbReference type="ARBA" id="ARBA00023015"/>
    </source>
</evidence>
<dbReference type="SMART" id="SM00389">
    <property type="entry name" value="HOX"/>
    <property type="match status" value="1"/>
</dbReference>
<reference evidence="11 12" key="1">
    <citation type="journal article" date="2013" name="BMC Genomics">
        <title>The miniature genome of a carnivorous plant Genlisea aurea contains a low number of genes and short non-coding sequences.</title>
        <authorList>
            <person name="Leushkin E.V."/>
            <person name="Sutormin R.A."/>
            <person name="Nabieva E.R."/>
            <person name="Penin A.A."/>
            <person name="Kondrashov A.S."/>
            <person name="Logacheva M.D."/>
        </authorList>
    </citation>
    <scope>NUCLEOTIDE SEQUENCE [LARGE SCALE GENOMIC DNA]</scope>
</reference>
<proteinExistence type="inferred from homology"/>
<evidence type="ECO:0000313" key="11">
    <source>
        <dbReference type="EMBL" id="EPS61807.1"/>
    </source>
</evidence>
<keyword evidence="9" id="KW-0175">Coiled coil</keyword>
<evidence type="ECO:0000256" key="9">
    <source>
        <dbReference type="SAM" id="Coils"/>
    </source>
</evidence>
<feature type="DNA-binding region" description="Homeobox" evidence="8">
    <location>
        <begin position="346"/>
        <end position="408"/>
    </location>
</feature>
<comment type="caution">
    <text evidence="11">The sequence shown here is derived from an EMBL/GenBank/DDBJ whole genome shotgun (WGS) entry which is preliminary data.</text>
</comment>
<dbReference type="EMBL" id="AUSU01006579">
    <property type="protein sequence ID" value="EPS61807.1"/>
    <property type="molecule type" value="Genomic_DNA"/>
</dbReference>
<dbReference type="CDD" id="cd00086">
    <property type="entry name" value="homeodomain"/>
    <property type="match status" value="1"/>
</dbReference>
<dbReference type="OrthoDB" id="10056939at2759"/>
<evidence type="ECO:0000256" key="6">
    <source>
        <dbReference type="ARBA" id="ARBA00023163"/>
    </source>
</evidence>
<accession>S8DPT0</accession>
<dbReference type="GO" id="GO:0003677">
    <property type="term" value="F:DNA binding"/>
    <property type="evidence" value="ECO:0007669"/>
    <property type="project" value="UniProtKB-UniRule"/>
</dbReference>
<dbReference type="GO" id="GO:0005634">
    <property type="term" value="C:nucleus"/>
    <property type="evidence" value="ECO:0007669"/>
    <property type="project" value="UniProtKB-SubCell"/>
</dbReference>
<keyword evidence="4 8" id="KW-0238">DNA-binding</keyword>
<evidence type="ECO:0000256" key="1">
    <source>
        <dbReference type="ARBA" id="ARBA00004123"/>
    </source>
</evidence>
<dbReference type="SUPFAM" id="SSF46689">
    <property type="entry name" value="Homeodomain-like"/>
    <property type="match status" value="1"/>
</dbReference>
<comment type="similarity">
    <text evidence="2">Belongs to the TALE/BELL homeobox family.</text>
</comment>
<evidence type="ECO:0000259" key="10">
    <source>
        <dbReference type="PROSITE" id="PS50071"/>
    </source>
</evidence>
<evidence type="ECO:0000256" key="5">
    <source>
        <dbReference type="ARBA" id="ARBA00023155"/>
    </source>
</evidence>
<dbReference type="GO" id="GO:0006355">
    <property type="term" value="P:regulation of DNA-templated transcription"/>
    <property type="evidence" value="ECO:0007669"/>
    <property type="project" value="InterPro"/>
</dbReference>
<evidence type="ECO:0000256" key="2">
    <source>
        <dbReference type="ARBA" id="ARBA00006454"/>
    </source>
</evidence>
<dbReference type="AlphaFoldDB" id="S8DPT0"/>
<sequence length="424" mass="46644">MVSEQSARDSDSNILHHFIISNSMANNQAAPQFGDNHFDPYGGGAPAAVTNNGNPFPHSLPSTIIAPPRLPEESGNIVQGTRLMDLLGTSRESSGPARMLSLSLGSVSGRQRSLNPVLINHQQITRGSGDDNNHGGFDSFTGGGGFSNQCCSTSYGAESFSAVIGNSKYLKPAQALLEEMVSVGGREMDESNKKLVERLFSPAGKGLHGISTELKAELSNGEMINEQGTMYLNLIKLLSLLEEVERRYEEYHRQLNGVVSSFEMIAGLGAGKSYTALALQAMSKHFSSLKKSIVIQIRAAKHKIEKDMPKIGARLSQLSLFVVEQEPPRNRVSLQQLGLLQNPRQAFRPIRGLPENSVAILRAWLFEHFLHPYPNDSEKLILASQTGLSKNQVSNWFINARVRLWKPMIEEMYKDEFGEFSTES</sequence>
<keyword evidence="5 8" id="KW-0371">Homeobox</keyword>
<dbReference type="PANTHER" id="PTHR11850">
    <property type="entry name" value="HOMEOBOX PROTEIN TRANSCRIPTION FACTORS"/>
    <property type="match status" value="1"/>
</dbReference>
<feature type="coiled-coil region" evidence="9">
    <location>
        <begin position="234"/>
        <end position="261"/>
    </location>
</feature>
<evidence type="ECO:0000313" key="12">
    <source>
        <dbReference type="Proteomes" id="UP000015453"/>
    </source>
</evidence>
<protein>
    <recommendedName>
        <fullName evidence="10">Homeobox domain-containing protein</fullName>
    </recommendedName>
</protein>
<dbReference type="InterPro" id="IPR001356">
    <property type="entry name" value="HD"/>
</dbReference>
<keyword evidence="6" id="KW-0804">Transcription</keyword>